<dbReference type="Gene3D" id="1.10.260.100">
    <property type="match status" value="2"/>
</dbReference>
<dbReference type="SUPFAM" id="SSF56112">
    <property type="entry name" value="Protein kinase-like (PK-like)"/>
    <property type="match status" value="1"/>
</dbReference>
<evidence type="ECO:0000313" key="3">
    <source>
        <dbReference type="EMBL" id="VFU01104.1"/>
    </source>
</evidence>
<gene>
    <name evidence="3" type="primary">Aste57867_24465</name>
    <name evidence="2" type="ORF">As57867_024389</name>
    <name evidence="3" type="ORF">ASTE57867_24465</name>
</gene>
<proteinExistence type="predicted"/>
<evidence type="ECO:0000259" key="1">
    <source>
        <dbReference type="PROSITE" id="PS50011"/>
    </source>
</evidence>
<dbReference type="OrthoDB" id="103029at2759"/>
<evidence type="ECO:0000313" key="4">
    <source>
        <dbReference type="Proteomes" id="UP000332933"/>
    </source>
</evidence>
<dbReference type="InterPro" id="IPR008271">
    <property type="entry name" value="Ser/Thr_kinase_AS"/>
</dbReference>
<dbReference type="PANTHER" id="PTHR44167">
    <property type="entry name" value="OVARIAN-SPECIFIC SERINE/THREONINE-PROTEIN KINASE LOK-RELATED"/>
    <property type="match status" value="1"/>
</dbReference>
<dbReference type="SMART" id="SM00220">
    <property type="entry name" value="S_TKc"/>
    <property type="match status" value="1"/>
</dbReference>
<dbReference type="Proteomes" id="UP000332933">
    <property type="component" value="Unassembled WGS sequence"/>
</dbReference>
<evidence type="ECO:0000313" key="2">
    <source>
        <dbReference type="EMBL" id="KAF0683489.1"/>
    </source>
</evidence>
<dbReference type="InterPro" id="IPR011009">
    <property type="entry name" value="Kinase-like_dom_sf"/>
</dbReference>
<dbReference type="GO" id="GO:0004674">
    <property type="term" value="F:protein serine/threonine kinase activity"/>
    <property type="evidence" value="ECO:0007669"/>
    <property type="project" value="TreeGrafter"/>
</dbReference>
<keyword evidence="4" id="KW-1185">Reference proteome</keyword>
<feature type="domain" description="Protein kinase" evidence="1">
    <location>
        <begin position="163"/>
        <end position="416"/>
    </location>
</feature>
<dbReference type="EMBL" id="VJMH01007397">
    <property type="protein sequence ID" value="KAF0683489.1"/>
    <property type="molecule type" value="Genomic_DNA"/>
</dbReference>
<dbReference type="AlphaFoldDB" id="A0A485LRJ4"/>
<dbReference type="GO" id="GO:0044773">
    <property type="term" value="P:mitotic DNA damage checkpoint signaling"/>
    <property type="evidence" value="ECO:0007669"/>
    <property type="project" value="TreeGrafter"/>
</dbReference>
<dbReference type="GO" id="GO:0005634">
    <property type="term" value="C:nucleus"/>
    <property type="evidence" value="ECO:0007669"/>
    <property type="project" value="TreeGrafter"/>
</dbReference>
<dbReference type="Pfam" id="PF00069">
    <property type="entry name" value="Pkinase"/>
    <property type="match status" value="1"/>
</dbReference>
<accession>A0A485LRJ4</accession>
<dbReference type="EMBL" id="CAADRA010007423">
    <property type="protein sequence ID" value="VFU01104.1"/>
    <property type="molecule type" value="Genomic_DNA"/>
</dbReference>
<sequence length="686" mass="76599">MEAMFNREMYFKLAGSSSTFSLLADHEFLVFLQEIQANPSHLEQHKTDRRMVLALKVLESAPPSMDAVSTAFDPRTAISLLATNPATVPLLQSFDFFPKLMVVQNDVSTLPEHMSDPRMGKALVALLQATVYATACPVIGSVAELVDYLIAAPDKEWPLWGPYVLVSNLIKRSGHPIFLAKNTQRPNDSIVVKLSHGRREIDFFSKIYNLDKVAVENAVKGFVSYIGGDEVQFRCQALIMERLTCTGLQRRTFLQENRLLRYDFVNEVVRAVQGCHNLRYIHGDIKLENVMFFVDPVTGASQYKLIDFDNATEFGKVMVKHCTHEYCPPELADFMLGTAVLMLKLCTKGEKLVEFAQLNPQEILEAISAPGFSFKRSLDTVTLLNEEQKKVLAKCLHVDPSSRGTLNDYFELLPRTVTGSKNQTSADLAELVKESKELMVRLENGMDKSFEESKRLQLATQDKIIETTKVLLRGFYDATEVKVPTSFIILPYIMADKLHNASTNQNEIVQETVDFLSCIKEIGAGIMSAINAKDPVDAIKALFGNFAQGQPLYFYLLDEVTGEPVQSGKYPIKIDVASDECKKFVATNAQLIQNGFQFLKVANSAAGMLSTFGVPKIDKATMEKIENLLEFSPNSVQDFQVVENALEGEAVVSVRGEALRQLENFLKLHESLAQAPPRWTGGVDLY</sequence>
<protein>
    <submittedName>
        <fullName evidence="3">Aste57867_24465 protein</fullName>
    </submittedName>
</protein>
<dbReference type="PANTHER" id="PTHR44167:SF24">
    <property type="entry name" value="SERINE_THREONINE-PROTEIN KINASE CHK2"/>
    <property type="match status" value="1"/>
</dbReference>
<dbReference type="Gene3D" id="1.10.510.10">
    <property type="entry name" value="Transferase(Phosphotransferase) domain 1"/>
    <property type="match status" value="1"/>
</dbReference>
<reference evidence="3 4" key="1">
    <citation type="submission" date="2019-03" db="EMBL/GenBank/DDBJ databases">
        <authorList>
            <person name="Gaulin E."/>
            <person name="Dumas B."/>
        </authorList>
    </citation>
    <scope>NUCLEOTIDE SEQUENCE [LARGE SCALE GENOMIC DNA]</scope>
    <source>
        <strain evidence="3">CBS 568.67</strain>
    </source>
</reference>
<reference evidence="2" key="2">
    <citation type="submission" date="2019-06" db="EMBL/GenBank/DDBJ databases">
        <title>Genomics analysis of Aphanomyces spp. identifies a new class of oomycete effector associated with host adaptation.</title>
        <authorList>
            <person name="Gaulin E."/>
        </authorList>
    </citation>
    <scope>NUCLEOTIDE SEQUENCE</scope>
    <source>
        <strain evidence="2">CBS 578.67</strain>
    </source>
</reference>
<organism evidence="3 4">
    <name type="scientific">Aphanomyces stellatus</name>
    <dbReference type="NCBI Taxonomy" id="120398"/>
    <lineage>
        <taxon>Eukaryota</taxon>
        <taxon>Sar</taxon>
        <taxon>Stramenopiles</taxon>
        <taxon>Oomycota</taxon>
        <taxon>Saprolegniomycetes</taxon>
        <taxon>Saprolegniales</taxon>
        <taxon>Verrucalvaceae</taxon>
        <taxon>Aphanomyces</taxon>
    </lineage>
</organism>
<dbReference type="GO" id="GO:0005524">
    <property type="term" value="F:ATP binding"/>
    <property type="evidence" value="ECO:0007669"/>
    <property type="project" value="InterPro"/>
</dbReference>
<name>A0A485LRJ4_9STRA</name>
<dbReference type="PROSITE" id="PS00108">
    <property type="entry name" value="PROTEIN_KINASE_ST"/>
    <property type="match status" value="1"/>
</dbReference>
<dbReference type="PROSITE" id="PS50011">
    <property type="entry name" value="PROTEIN_KINASE_DOM"/>
    <property type="match status" value="1"/>
</dbReference>
<dbReference type="InterPro" id="IPR000719">
    <property type="entry name" value="Prot_kinase_dom"/>
</dbReference>
<dbReference type="GO" id="GO:0005737">
    <property type="term" value="C:cytoplasm"/>
    <property type="evidence" value="ECO:0007669"/>
    <property type="project" value="TreeGrafter"/>
</dbReference>